<dbReference type="PANTHER" id="PTHR42715">
    <property type="entry name" value="BETA-GLUCOSIDASE"/>
    <property type="match status" value="1"/>
</dbReference>
<evidence type="ECO:0000256" key="1">
    <source>
        <dbReference type="ARBA" id="ARBA00005336"/>
    </source>
</evidence>
<dbReference type="SUPFAM" id="SSF52279">
    <property type="entry name" value="Beta-D-glucan exohydrolase, C-terminal domain"/>
    <property type="match status" value="1"/>
</dbReference>
<accession>A0A6J6C8S0</accession>
<evidence type="ECO:0000256" key="2">
    <source>
        <dbReference type="ARBA" id="ARBA00022801"/>
    </source>
</evidence>
<keyword evidence="2" id="KW-0378">Hydrolase</keyword>
<reference evidence="4" key="1">
    <citation type="submission" date="2020-05" db="EMBL/GenBank/DDBJ databases">
        <authorList>
            <person name="Chiriac C."/>
            <person name="Salcher M."/>
            <person name="Ghai R."/>
            <person name="Kavagutti S V."/>
        </authorList>
    </citation>
    <scope>NUCLEOTIDE SEQUENCE</scope>
</reference>
<dbReference type="InterPro" id="IPR036881">
    <property type="entry name" value="Glyco_hydro_3_C_sf"/>
</dbReference>
<dbReference type="InterPro" id="IPR001764">
    <property type="entry name" value="Glyco_hydro_3_N"/>
</dbReference>
<evidence type="ECO:0000259" key="3">
    <source>
        <dbReference type="SMART" id="SM01217"/>
    </source>
</evidence>
<dbReference type="PANTHER" id="PTHR42715:SF10">
    <property type="entry name" value="BETA-GLUCOSIDASE"/>
    <property type="match status" value="1"/>
</dbReference>
<dbReference type="Gene3D" id="3.40.50.1700">
    <property type="entry name" value="Glycoside hydrolase family 3 C-terminal domain"/>
    <property type="match status" value="1"/>
</dbReference>
<evidence type="ECO:0000313" key="4">
    <source>
        <dbReference type="EMBL" id="CAB4547485.1"/>
    </source>
</evidence>
<comment type="similarity">
    <text evidence="1">Belongs to the glycosyl hydrolase 3 family.</text>
</comment>
<dbReference type="SMART" id="SM01217">
    <property type="entry name" value="Fn3_like"/>
    <property type="match status" value="1"/>
</dbReference>
<dbReference type="InterPro" id="IPR013783">
    <property type="entry name" value="Ig-like_fold"/>
</dbReference>
<dbReference type="Gene3D" id="2.60.120.260">
    <property type="entry name" value="Galactose-binding domain-like"/>
    <property type="match status" value="1"/>
</dbReference>
<dbReference type="Pfam" id="PF00933">
    <property type="entry name" value="Glyco_hydro_3"/>
    <property type="match status" value="1"/>
</dbReference>
<organism evidence="4">
    <name type="scientific">freshwater metagenome</name>
    <dbReference type="NCBI Taxonomy" id="449393"/>
    <lineage>
        <taxon>unclassified sequences</taxon>
        <taxon>metagenomes</taxon>
        <taxon>ecological metagenomes</taxon>
    </lineage>
</organism>
<sequence length="794" mass="85333">MEISEMLAKLTLEEKVSLLSGQDFWSTTPLPSIGLRSMVVSDGPSGVRGPIWDERDPSLSLPSATAIASTWDTELLKEVGRVMAFEARRKGVDVVLGPTINLHRSPLGGRHFECFSEDPYLSGKLAAGFVQGIQAKGVGATLKHYVANDSETDRYTLNAVVSEKTLRELYLKAFEIAIEESKPWLVMSAYNSVNGPTMTENPLLDEPLKGEWKFDGVVISDWTAVRTTVDAGNASNDLAMPGPYTPWGAALVAAVNKGKVSMAAIDAKVERLLLMAQRVGGFGPAPKPENLSDEFIQDFARKASAAGAVLLKNSDALPLAKEVSIAVIGGHASAGREQGGGSATVVPVEVITPLAGINAASKAIISYALGVEADSKLTRFSARNAINTMTKKPGMQIEAFDENGVLIHSEERYAGQLNWMAIDWVFRTKSLKVSLTYTPDEDGKHQFGVGYVGPVTITQDGAKILDTDVLPDNDDIGGAVLNPPEARVDRELKKGVATELVFEFQTGGLDIPVIACNVGFKTPIGTLQQEREKAVAIAKTSDVSVVFVGTTPAIESEGFDRTDLKLPEGQDELVKAVAAVSKKTIVVINAGSPILMPWKNDVDAIVLTWFPGQQMGNAIADILFGDAEPGGRLPTTWPDKESDLPVRDVTPVNGILEYREGSDIGYRAWIKSGNKPAFAFGYGLGYTTWKKELLSNEWNNGLNLEVSVRNSGSRSGSDVVQIYGAPASDLTNKKLLGFAKVFASAGEKKSVNISIAAHSFDFWESGWVRKSGSWKIWIASSALDESLSVNVEVQ</sequence>
<dbReference type="AlphaFoldDB" id="A0A6J6C8S0"/>
<dbReference type="GO" id="GO:0005975">
    <property type="term" value="P:carbohydrate metabolic process"/>
    <property type="evidence" value="ECO:0007669"/>
    <property type="project" value="InterPro"/>
</dbReference>
<dbReference type="PRINTS" id="PR00133">
    <property type="entry name" value="GLHYDRLASE3"/>
</dbReference>
<proteinExistence type="inferred from homology"/>
<dbReference type="InterPro" id="IPR002772">
    <property type="entry name" value="Glyco_hydro_3_C"/>
</dbReference>
<feature type="domain" description="Fibronectin type III-like" evidence="3">
    <location>
        <begin position="718"/>
        <end position="782"/>
    </location>
</feature>
<gene>
    <name evidence="4" type="ORF">UFOPK1438_00847</name>
</gene>
<dbReference type="InterPro" id="IPR036962">
    <property type="entry name" value="Glyco_hydro_3_N_sf"/>
</dbReference>
<dbReference type="Pfam" id="PF14310">
    <property type="entry name" value="Fn3-like"/>
    <property type="match status" value="1"/>
</dbReference>
<dbReference type="Pfam" id="PF01915">
    <property type="entry name" value="Glyco_hydro_3_C"/>
    <property type="match status" value="1"/>
</dbReference>
<dbReference type="InterPro" id="IPR050288">
    <property type="entry name" value="Cellulose_deg_GH3"/>
</dbReference>
<name>A0A6J6C8S0_9ZZZZ</name>
<dbReference type="EMBL" id="CAEZSM010000118">
    <property type="protein sequence ID" value="CAB4547485.1"/>
    <property type="molecule type" value="Genomic_DNA"/>
</dbReference>
<dbReference type="Gene3D" id="3.20.20.300">
    <property type="entry name" value="Glycoside hydrolase, family 3, N-terminal domain"/>
    <property type="match status" value="1"/>
</dbReference>
<dbReference type="GO" id="GO:0004553">
    <property type="term" value="F:hydrolase activity, hydrolyzing O-glycosyl compounds"/>
    <property type="evidence" value="ECO:0007669"/>
    <property type="project" value="InterPro"/>
</dbReference>
<dbReference type="InterPro" id="IPR017853">
    <property type="entry name" value="GH"/>
</dbReference>
<dbReference type="Gene3D" id="2.60.40.10">
    <property type="entry name" value="Immunoglobulins"/>
    <property type="match status" value="1"/>
</dbReference>
<protein>
    <submittedName>
        <fullName evidence="4">Unannotated protein</fullName>
    </submittedName>
</protein>
<dbReference type="InterPro" id="IPR026891">
    <property type="entry name" value="Fn3-like"/>
</dbReference>
<dbReference type="SUPFAM" id="SSF51445">
    <property type="entry name" value="(Trans)glycosidases"/>
    <property type="match status" value="1"/>
</dbReference>